<dbReference type="EMBL" id="CM029047">
    <property type="protein sequence ID" value="KAG2584130.1"/>
    <property type="molecule type" value="Genomic_DNA"/>
</dbReference>
<dbReference type="SUPFAM" id="SSF54427">
    <property type="entry name" value="NTF2-like"/>
    <property type="match status" value="1"/>
</dbReference>
<evidence type="ECO:0000256" key="1">
    <source>
        <dbReference type="ARBA" id="ARBA00022679"/>
    </source>
</evidence>
<keyword evidence="3" id="KW-0418">Kinase</keyword>
<evidence type="ECO:0000259" key="8">
    <source>
        <dbReference type="PROSITE" id="PS50177"/>
    </source>
</evidence>
<dbReference type="InterPro" id="IPR000719">
    <property type="entry name" value="Prot_kinase_dom"/>
</dbReference>
<sequence>MHIFGSVASGSSSVVHRAIFIPAHRIMALKKINVFEKEKREQIINELGTLSEACCYPGLVEFHGAFYKPNSGAIYFALEYMDGGSLADIIRVKKFIPEPVLARYITSVNLADITSVVLEDITSVVLVTLSNFNPGLMIDQQLIEASACMLAVHYYLMFYGSDTVWRYMKTFYREESVFSFLGEEHIGQSDIFGTLSRIRKMLKCSRPRSKIVHVIEKVRCCAHGEEGVAIRVSGLFIVGNELLVCEDGLRAEGMPSTDEVPFDIMSKRVGRFREEFFMEPGNAMGCFIISTQKLHVETWSFTSQIVESV</sequence>
<dbReference type="Pfam" id="PF00069">
    <property type="entry name" value="Pkinase"/>
    <property type="match status" value="1"/>
</dbReference>
<dbReference type="PROSITE" id="PS50177">
    <property type="entry name" value="NTF2_DOMAIN"/>
    <property type="match status" value="1"/>
</dbReference>
<dbReference type="InterPro" id="IPR011009">
    <property type="entry name" value="Kinase-like_dom_sf"/>
</dbReference>
<keyword evidence="4" id="KW-0067">ATP-binding</keyword>
<evidence type="ECO:0000256" key="6">
    <source>
        <dbReference type="ARBA" id="ARBA00038999"/>
    </source>
</evidence>
<reference evidence="9" key="1">
    <citation type="submission" date="2020-05" db="EMBL/GenBank/DDBJ databases">
        <title>WGS assembly of Panicum virgatum.</title>
        <authorList>
            <person name="Lovell J.T."/>
            <person name="Jenkins J."/>
            <person name="Shu S."/>
            <person name="Juenger T.E."/>
            <person name="Schmutz J."/>
        </authorList>
    </citation>
    <scope>NUCLEOTIDE SEQUENCE</scope>
    <source>
        <strain evidence="9">AP13</strain>
    </source>
</reference>
<keyword evidence="1" id="KW-0808">Transferase</keyword>
<dbReference type="SMART" id="SM00220">
    <property type="entry name" value="S_TKc"/>
    <property type="match status" value="1"/>
</dbReference>
<gene>
    <name evidence="9" type="ORF">PVAP13_6KG273612</name>
</gene>
<name>A0A8T0RGH1_PANVG</name>
<dbReference type="Gene3D" id="3.10.450.50">
    <property type="match status" value="1"/>
</dbReference>
<accession>A0A8T0RGH1</accession>
<evidence type="ECO:0000259" key="7">
    <source>
        <dbReference type="PROSITE" id="PS50011"/>
    </source>
</evidence>
<organism evidence="9 10">
    <name type="scientific">Panicum virgatum</name>
    <name type="common">Blackwell switchgrass</name>
    <dbReference type="NCBI Taxonomy" id="38727"/>
    <lineage>
        <taxon>Eukaryota</taxon>
        <taxon>Viridiplantae</taxon>
        <taxon>Streptophyta</taxon>
        <taxon>Embryophyta</taxon>
        <taxon>Tracheophyta</taxon>
        <taxon>Spermatophyta</taxon>
        <taxon>Magnoliopsida</taxon>
        <taxon>Liliopsida</taxon>
        <taxon>Poales</taxon>
        <taxon>Poaceae</taxon>
        <taxon>PACMAD clade</taxon>
        <taxon>Panicoideae</taxon>
        <taxon>Panicodae</taxon>
        <taxon>Paniceae</taxon>
        <taxon>Panicinae</taxon>
        <taxon>Panicum</taxon>
        <taxon>Panicum sect. Hiantes</taxon>
    </lineage>
</organism>
<evidence type="ECO:0000313" key="9">
    <source>
        <dbReference type="EMBL" id="KAG2584130.1"/>
    </source>
</evidence>
<evidence type="ECO:0000256" key="4">
    <source>
        <dbReference type="ARBA" id="ARBA00022840"/>
    </source>
</evidence>
<dbReference type="FunFam" id="3.10.450.50:FF:000012">
    <property type="entry name" value="Mitogen-activated protein kinase kinase 3"/>
    <property type="match status" value="1"/>
</dbReference>
<dbReference type="PANTHER" id="PTHR48013:SF22">
    <property type="entry name" value="PROTEIN KINASE DOMAIN-CONTAINING PROTEIN"/>
    <property type="match status" value="1"/>
</dbReference>
<feature type="domain" description="NTF2" evidence="8">
    <location>
        <begin position="146"/>
        <end position="296"/>
    </location>
</feature>
<dbReference type="AlphaFoldDB" id="A0A8T0RGH1"/>
<dbReference type="GO" id="GO:0005524">
    <property type="term" value="F:ATP binding"/>
    <property type="evidence" value="ECO:0007669"/>
    <property type="project" value="UniProtKB-KW"/>
</dbReference>
<comment type="caution">
    <text evidence="9">The sequence shown here is derived from an EMBL/GenBank/DDBJ whole genome shotgun (WGS) entry which is preliminary data.</text>
</comment>
<keyword evidence="10" id="KW-1185">Reference proteome</keyword>
<dbReference type="Proteomes" id="UP000823388">
    <property type="component" value="Chromosome 6K"/>
</dbReference>
<keyword evidence="2" id="KW-0547">Nucleotide-binding</keyword>
<evidence type="ECO:0000313" key="10">
    <source>
        <dbReference type="Proteomes" id="UP000823388"/>
    </source>
</evidence>
<dbReference type="PANTHER" id="PTHR48013">
    <property type="entry name" value="DUAL SPECIFICITY MITOGEN-ACTIVATED PROTEIN KINASE KINASE 5-RELATED"/>
    <property type="match status" value="1"/>
</dbReference>
<proteinExistence type="inferred from homology"/>
<dbReference type="PROSITE" id="PS50011">
    <property type="entry name" value="PROTEIN_KINASE_DOM"/>
    <property type="match status" value="1"/>
</dbReference>
<dbReference type="EC" id="2.7.12.2" evidence="6"/>
<evidence type="ECO:0000256" key="2">
    <source>
        <dbReference type="ARBA" id="ARBA00022741"/>
    </source>
</evidence>
<feature type="domain" description="Protein kinase" evidence="7">
    <location>
        <begin position="1"/>
        <end position="309"/>
    </location>
</feature>
<dbReference type="InterPro" id="IPR032710">
    <property type="entry name" value="NTF2-like_dom_sf"/>
</dbReference>
<evidence type="ECO:0000256" key="3">
    <source>
        <dbReference type="ARBA" id="ARBA00022777"/>
    </source>
</evidence>
<dbReference type="GO" id="GO:0004708">
    <property type="term" value="F:MAP kinase kinase activity"/>
    <property type="evidence" value="ECO:0007669"/>
    <property type="project" value="UniProtKB-EC"/>
</dbReference>
<dbReference type="InterPro" id="IPR018222">
    <property type="entry name" value="Nuclear_transport_factor_2_euk"/>
</dbReference>
<evidence type="ECO:0000256" key="5">
    <source>
        <dbReference type="ARBA" id="ARBA00038035"/>
    </source>
</evidence>
<dbReference type="SUPFAM" id="SSF56112">
    <property type="entry name" value="Protein kinase-like (PK-like)"/>
    <property type="match status" value="1"/>
</dbReference>
<comment type="similarity">
    <text evidence="5">Belongs to the protein kinase superfamily. STE Ser/Thr protein kinase family. MAP kinase kinase subfamily.</text>
</comment>
<dbReference type="Gene3D" id="3.30.200.20">
    <property type="entry name" value="Phosphorylase Kinase, domain 1"/>
    <property type="match status" value="1"/>
</dbReference>
<protein>
    <recommendedName>
        <fullName evidence="6">mitogen-activated protein kinase kinase</fullName>
        <ecNumber evidence="6">2.7.12.2</ecNumber>
    </recommendedName>
</protein>